<dbReference type="OMA" id="EMAGTIN"/>
<feature type="compositionally biased region" description="Polar residues" evidence="2">
    <location>
        <begin position="280"/>
        <end position="289"/>
    </location>
</feature>
<feature type="compositionally biased region" description="Basic and acidic residues" evidence="2">
    <location>
        <begin position="558"/>
        <end position="571"/>
    </location>
</feature>
<feature type="region of interest" description="Disordered" evidence="2">
    <location>
        <begin position="1"/>
        <end position="124"/>
    </location>
</feature>
<feature type="compositionally biased region" description="Polar residues" evidence="2">
    <location>
        <begin position="18"/>
        <end position="31"/>
    </location>
</feature>
<feature type="region of interest" description="Disordered" evidence="2">
    <location>
        <begin position="437"/>
        <end position="588"/>
    </location>
</feature>
<evidence type="ECO:0000313" key="3">
    <source>
        <dbReference type="EMBL" id="CCX32704.1"/>
    </source>
</evidence>
<feature type="compositionally biased region" description="Polar residues" evidence="2">
    <location>
        <begin position="217"/>
        <end position="227"/>
    </location>
</feature>
<feature type="compositionally biased region" description="Low complexity" evidence="2">
    <location>
        <begin position="381"/>
        <end position="394"/>
    </location>
</feature>
<feature type="compositionally biased region" description="Polar residues" evidence="2">
    <location>
        <begin position="72"/>
        <end position="84"/>
    </location>
</feature>
<feature type="region of interest" description="Disordered" evidence="2">
    <location>
        <begin position="623"/>
        <end position="646"/>
    </location>
</feature>
<feature type="compositionally biased region" description="Basic and acidic residues" evidence="2">
    <location>
        <begin position="162"/>
        <end position="175"/>
    </location>
</feature>
<dbReference type="EMBL" id="HF935906">
    <property type="protein sequence ID" value="CCX32704.1"/>
    <property type="molecule type" value="Genomic_DNA"/>
</dbReference>
<feature type="coiled-coil region" evidence="1">
    <location>
        <begin position="677"/>
        <end position="791"/>
    </location>
</feature>
<organism evidence="3 4">
    <name type="scientific">Pyronema omphalodes (strain CBS 100304)</name>
    <name type="common">Pyronema confluens</name>
    <dbReference type="NCBI Taxonomy" id="1076935"/>
    <lineage>
        <taxon>Eukaryota</taxon>
        <taxon>Fungi</taxon>
        <taxon>Dikarya</taxon>
        <taxon>Ascomycota</taxon>
        <taxon>Pezizomycotina</taxon>
        <taxon>Pezizomycetes</taxon>
        <taxon>Pezizales</taxon>
        <taxon>Pyronemataceae</taxon>
        <taxon>Pyronema</taxon>
    </lineage>
</organism>
<feature type="compositionally biased region" description="Low complexity" evidence="2">
    <location>
        <begin position="517"/>
        <end position="526"/>
    </location>
</feature>
<feature type="coiled-coil region" evidence="1">
    <location>
        <begin position="1117"/>
        <end position="1144"/>
    </location>
</feature>
<feature type="compositionally biased region" description="Acidic residues" evidence="2">
    <location>
        <begin position="543"/>
        <end position="556"/>
    </location>
</feature>
<feature type="compositionally biased region" description="Polar residues" evidence="2">
    <location>
        <begin position="176"/>
        <end position="188"/>
    </location>
</feature>
<name>U4LKS6_PYROM</name>
<proteinExistence type="predicted"/>
<keyword evidence="1" id="KW-0175">Coiled coil</keyword>
<feature type="coiled-coil region" evidence="1">
    <location>
        <begin position="876"/>
        <end position="983"/>
    </location>
</feature>
<reference evidence="3 4" key="1">
    <citation type="journal article" date="2013" name="PLoS Genet.">
        <title>The genome and development-dependent transcriptomes of Pyronema confluens: a window into fungal evolution.</title>
        <authorList>
            <person name="Traeger S."/>
            <person name="Altegoer F."/>
            <person name="Freitag M."/>
            <person name="Gabaldon T."/>
            <person name="Kempken F."/>
            <person name="Kumar A."/>
            <person name="Marcet-Houben M."/>
            <person name="Poggeler S."/>
            <person name="Stajich J.E."/>
            <person name="Nowrousian M."/>
        </authorList>
    </citation>
    <scope>NUCLEOTIDE SEQUENCE [LARGE SCALE GENOMIC DNA]</scope>
    <source>
        <strain evidence="4">CBS 100304</strain>
        <tissue evidence="3">Vegetative mycelium</tissue>
    </source>
</reference>
<dbReference type="STRING" id="1076935.U4LKS6"/>
<protein>
    <submittedName>
        <fullName evidence="3">Uncharacterized protein</fullName>
    </submittedName>
</protein>
<keyword evidence="4" id="KW-1185">Reference proteome</keyword>
<feature type="coiled-coil region" evidence="1">
    <location>
        <begin position="1033"/>
        <end position="1092"/>
    </location>
</feature>
<evidence type="ECO:0000256" key="2">
    <source>
        <dbReference type="SAM" id="MobiDB-lite"/>
    </source>
</evidence>
<dbReference type="OrthoDB" id="5416307at2759"/>
<evidence type="ECO:0000313" key="4">
    <source>
        <dbReference type="Proteomes" id="UP000018144"/>
    </source>
</evidence>
<sequence length="1310" mass="145262">MADEAYDSPDSDGHASIPSPTETSFNMSTLQGARHWPPTSSPGPGESSDDEEPLVLYRQHGKKSNRILPRSIDSSPSIVDNATPTLPWKPTMETIDSSPDPEKSPETESVVSGFTEEPVNTMGRKFDRNNALGISNADLAPNKREFLAAALPRILPESPEIDINKRLPPRKETRSVSEVSTGSIMQNENFEELDTNALIEVISRPPRKATAKESGTGEKNGNSNEPESPTKARLTATTNPQTPPNKGIPKRKYDFNGGASGVSIKPNGIASPITSPVLPGSTTPKTGSPSKIFGAKRHFARTLNAQQDDSEDIDSEAPSREVSPTRKGSGKSKANDENTLARGAAATEGTVNSDMLQPPSFKNFSIWALKRSKLARRVSMTSQPTASSQSTTTSEFLRRDPPSPDSDFGQNRSPVLTGHGRSISVQLPAANQIFTDNARNGLFPGTSTFGPSSNQTQTRAPLVERLPEGKFRDRRRSEPHITLSPSSIPPEKQEEPQKQLFTPSNIEKVTEEAPTDGESGSETSGGPVKSGATEIGRGRVVVPDDESDGSEDDSSAVEDGKIHRVSNDGRRMWSGYSQDSQMDGEMSSINSRSLRFDEVEVRVQTPNSVRDDILSSHQDLSCLRPQSEPVDTPAPAGKARNFDPSNMILKDFGDKYERGDIAQRSSSAWSSGRGRRNSDLQAQARQYNQQIADLRSKIESLEEAAKEHAEEKEEMAGTINQLHSVLDQKVASTINEPLQRMVKDLERKLADEKKAKADAVAAVEQKYQGIMEEQEAEIGQLQAELDEYANYMPVDNSARTSRIFEDDRDSWVDDKKDISQFFDDTIDNIFTEIRGNAEHDDITEAAEEAETSLRHLAHEAGLGDDLNKASLAAFGIRQLREENTMLKEMYTEREEKVKELSTSQNDMLNKIDDLKSKLDELQGDNADLHVEIDQLEETVENLHQEIERLQTQLTKKTKELETALNKNDQLVGLEKQISVLKNEITNHHNSYALSQQDLARQRQATAAADARAKESSEALFHLRAELQTSIDNASNLQSEVDAYKSRNTELLRTVESAEKAHKEKLSVLSQDLEDLRKARDTLTKERDAAKAADTLTASLSAKVRSLSEEITATTTTISVLRTEKTTLEANFQKAEAETKAAKSRFNVLLHESTEKETIWNKIKMELQGALEEKTRLLHIAAEPYHNALARIASEVDEVAPDREGDLELFQKIAEILEGEEVAEVDTVANILVGIKAMDETIEDLEQRRKEVEEKNRRLKSAIQKWAGEHQKERQGMEKLRRENKELVLRLKAEKKQSDEKIGQLILALRR</sequence>
<evidence type="ECO:0000256" key="1">
    <source>
        <dbReference type="SAM" id="Coils"/>
    </source>
</evidence>
<feature type="compositionally biased region" description="Polar residues" evidence="2">
    <location>
        <begin position="445"/>
        <end position="459"/>
    </location>
</feature>
<dbReference type="Gene3D" id="1.10.287.1490">
    <property type="match status" value="1"/>
</dbReference>
<gene>
    <name evidence="3" type="ORF">PCON_13555</name>
</gene>
<dbReference type="Proteomes" id="UP000018144">
    <property type="component" value="Unassembled WGS sequence"/>
</dbReference>
<feature type="compositionally biased region" description="Acidic residues" evidence="2">
    <location>
        <begin position="1"/>
        <end position="10"/>
    </location>
</feature>
<feature type="region of interest" description="Disordered" evidence="2">
    <location>
        <begin position="376"/>
        <end position="423"/>
    </location>
</feature>
<feature type="compositionally biased region" description="Polar residues" evidence="2">
    <location>
        <begin position="575"/>
        <end position="588"/>
    </location>
</feature>
<accession>U4LKS6</accession>
<feature type="coiled-coil region" evidence="1">
    <location>
        <begin position="1234"/>
        <end position="1296"/>
    </location>
</feature>
<feature type="compositionally biased region" description="Polar residues" evidence="2">
    <location>
        <begin position="349"/>
        <end position="359"/>
    </location>
</feature>
<feature type="region of interest" description="Disordered" evidence="2">
    <location>
        <begin position="162"/>
        <end position="359"/>
    </location>
</feature>
<feature type="compositionally biased region" description="Basic and acidic residues" evidence="2">
    <location>
        <begin position="465"/>
        <end position="479"/>
    </location>
</feature>